<evidence type="ECO:0000256" key="6">
    <source>
        <dbReference type="ARBA" id="ARBA00022833"/>
    </source>
</evidence>
<dbReference type="FunFam" id="3.30.830.10:FF:000005">
    <property type="entry name" value="nardilysin isoform X1"/>
    <property type="match status" value="1"/>
</dbReference>
<evidence type="ECO:0008006" key="13">
    <source>
        <dbReference type="Google" id="ProtNLM"/>
    </source>
</evidence>
<feature type="domain" description="Coenzyme PQQ synthesis protein F-like C-terminal lobe" evidence="11">
    <location>
        <begin position="769"/>
        <end position="865"/>
    </location>
</feature>
<organism evidence="12">
    <name type="scientific">marine metagenome</name>
    <dbReference type="NCBI Taxonomy" id="408172"/>
    <lineage>
        <taxon>unclassified sequences</taxon>
        <taxon>metagenomes</taxon>
        <taxon>ecological metagenomes</taxon>
    </lineage>
</organism>
<evidence type="ECO:0000259" key="8">
    <source>
        <dbReference type="Pfam" id="PF00675"/>
    </source>
</evidence>
<evidence type="ECO:0000256" key="4">
    <source>
        <dbReference type="ARBA" id="ARBA00022723"/>
    </source>
</evidence>
<evidence type="ECO:0000313" key="12">
    <source>
        <dbReference type="EMBL" id="SVA44914.1"/>
    </source>
</evidence>
<protein>
    <recommendedName>
        <fullName evidence="13">Pitrilysin</fullName>
    </recommendedName>
</protein>
<dbReference type="PROSITE" id="PS00143">
    <property type="entry name" value="INSULINASE"/>
    <property type="match status" value="1"/>
</dbReference>
<keyword evidence="7" id="KW-0482">Metalloprotease</keyword>
<gene>
    <name evidence="12" type="ORF">METZ01_LOCUS97768</name>
</gene>
<sequence length="942" mass="107592">MNRIKYILIGVLLSAIAFSELQLPDKHPLDQTETKTFTLDNGLKVILVSNPKYNISAASMNVKVGSLSDPEDAQGLAHFLEHLLFLGTEKYPDVEDYKMYLSNNGGYSNAYTAEDHTNYLFEVIHEAYEGALDRFAQFFIAPAFNPDYTAREQNAVNSEFQKNLEHDYWRMRQIKRNIYNSDHPTNHFEIGSLETLEKVDRQVLLDFHKKYYSANQMALALLSKYPIADMEIWARTYFSEIKNNQAPDIDYPPVYLSEKDALRLIRVKPVKDKKELDIEFPLPIDLYQYFDSKPMKILGSLMGHEGEGSLLSLLKQKGLATGMYGGGSPDTPDYGSAGVNIQLTEKGVSNYQEVLGYFFSYMAMLKKEGSKNYIFNEQQTIARLEEVYSDKGEGSRKAVSFANNLAFYPMDIAHRVEYHFGNPDPEAYLEVLSYIRPNNMLCVLSDSGQETPLEEFWYKSNYNYEEIEGSAFDKLLAPTIYTELHLPEPNPYLPENANLLSESNNVSPHPILLEDSKGLKLYWGRDTDFQRPKASYRYKIYSPEKFTDLHSQVLMTLYIAAVNESMNEASYPAKLAGMNYNVSNDAEGISIVVNGYSDSIDDLLKEVLLNMKNISIPEGQFEALRDKMIRDWKNVALGNATGIAREGMRKMLRKYYYNSPEMADEAGKMTLCDVKEFSKALLKKGYIEGLIYGNVSESQARVNTDLFTEILKIKPEKWKKVIHQGRLDFTAGEDITQVLKTQVNNSCLWRLQYFGENSIEEAAQAQVIGNFVESPFYLEMRTNQQLGYIVWGGAASAEKSSYFYFIIQSGNHPAEYLANQAEQFSLTLPDSLRQLPEEEFLVIKNSVIEKIKEKPTSIAEQAGKYYTLAFDYNGNFNRNEELIQAVENLTREKSVEVLAKVLANETLERATVLLYAKEHEVGKNVKSSFDSINQWKNTRKYQ</sequence>
<dbReference type="Pfam" id="PF00675">
    <property type="entry name" value="Peptidase_M16"/>
    <property type="match status" value="1"/>
</dbReference>
<dbReference type="PANTHER" id="PTHR43690">
    <property type="entry name" value="NARDILYSIN"/>
    <property type="match status" value="1"/>
</dbReference>
<dbReference type="FunFam" id="3.30.830.10:FF:000012">
    <property type="entry name" value="Protease 3"/>
    <property type="match status" value="1"/>
</dbReference>
<dbReference type="Pfam" id="PF22456">
    <property type="entry name" value="PqqF-like_C_4"/>
    <property type="match status" value="1"/>
</dbReference>
<keyword evidence="3" id="KW-0645">Protease</keyword>
<dbReference type="Pfam" id="PF05193">
    <property type="entry name" value="Peptidase_M16_C"/>
    <property type="match status" value="1"/>
</dbReference>
<name>A0A381VXD0_9ZZZZ</name>
<evidence type="ECO:0000256" key="3">
    <source>
        <dbReference type="ARBA" id="ARBA00022670"/>
    </source>
</evidence>
<dbReference type="InterPro" id="IPR054734">
    <property type="entry name" value="PqqF-like_C_4"/>
</dbReference>
<accession>A0A381VXD0</accession>
<dbReference type="EMBL" id="UINC01010063">
    <property type="protein sequence ID" value="SVA44914.1"/>
    <property type="molecule type" value="Genomic_DNA"/>
</dbReference>
<keyword evidence="5" id="KW-0378">Hydrolase</keyword>
<dbReference type="Pfam" id="PF16187">
    <property type="entry name" value="Peptidase_M16_M"/>
    <property type="match status" value="1"/>
</dbReference>
<dbReference type="PANTHER" id="PTHR43690:SF18">
    <property type="entry name" value="INSULIN-DEGRADING ENZYME-RELATED"/>
    <property type="match status" value="1"/>
</dbReference>
<evidence type="ECO:0000259" key="10">
    <source>
        <dbReference type="Pfam" id="PF16187"/>
    </source>
</evidence>
<evidence type="ECO:0000256" key="7">
    <source>
        <dbReference type="ARBA" id="ARBA00023049"/>
    </source>
</evidence>
<feature type="domain" description="Peptidase M16 middle/third" evidence="10">
    <location>
        <begin position="388"/>
        <end position="664"/>
    </location>
</feature>
<dbReference type="AlphaFoldDB" id="A0A381VXD0"/>
<dbReference type="InterPro" id="IPR001431">
    <property type="entry name" value="Pept_M16_Zn_BS"/>
</dbReference>
<dbReference type="GO" id="GO:0005737">
    <property type="term" value="C:cytoplasm"/>
    <property type="evidence" value="ECO:0007669"/>
    <property type="project" value="UniProtKB-ARBA"/>
</dbReference>
<dbReference type="Gene3D" id="3.30.830.10">
    <property type="entry name" value="Metalloenzyme, LuxS/M16 peptidase-like"/>
    <property type="match status" value="4"/>
</dbReference>
<evidence type="ECO:0000256" key="2">
    <source>
        <dbReference type="ARBA" id="ARBA00007261"/>
    </source>
</evidence>
<dbReference type="InterPro" id="IPR032632">
    <property type="entry name" value="Peptidase_M16_M"/>
</dbReference>
<dbReference type="InterPro" id="IPR007863">
    <property type="entry name" value="Peptidase_M16_C"/>
</dbReference>
<dbReference type="SUPFAM" id="SSF63411">
    <property type="entry name" value="LuxS/MPP-like metallohydrolase"/>
    <property type="match status" value="4"/>
</dbReference>
<evidence type="ECO:0000256" key="1">
    <source>
        <dbReference type="ARBA" id="ARBA00001947"/>
    </source>
</evidence>
<dbReference type="GO" id="GO:0046872">
    <property type="term" value="F:metal ion binding"/>
    <property type="evidence" value="ECO:0007669"/>
    <property type="project" value="UniProtKB-KW"/>
</dbReference>
<dbReference type="InterPro" id="IPR011765">
    <property type="entry name" value="Pept_M16_N"/>
</dbReference>
<keyword evidence="4" id="KW-0479">Metal-binding</keyword>
<evidence type="ECO:0000256" key="5">
    <source>
        <dbReference type="ARBA" id="ARBA00022801"/>
    </source>
</evidence>
<dbReference type="InterPro" id="IPR050626">
    <property type="entry name" value="Peptidase_M16"/>
</dbReference>
<dbReference type="GO" id="GO:0006508">
    <property type="term" value="P:proteolysis"/>
    <property type="evidence" value="ECO:0007669"/>
    <property type="project" value="UniProtKB-KW"/>
</dbReference>
<evidence type="ECO:0000259" key="9">
    <source>
        <dbReference type="Pfam" id="PF05193"/>
    </source>
</evidence>
<dbReference type="InterPro" id="IPR011249">
    <property type="entry name" value="Metalloenz_LuxS/M16"/>
</dbReference>
<comment type="similarity">
    <text evidence="2">Belongs to the peptidase M16 family.</text>
</comment>
<comment type="cofactor">
    <cofactor evidence="1">
        <name>Zn(2+)</name>
        <dbReference type="ChEBI" id="CHEBI:29105"/>
    </cofactor>
</comment>
<reference evidence="12" key="1">
    <citation type="submission" date="2018-05" db="EMBL/GenBank/DDBJ databases">
        <authorList>
            <person name="Lanie J.A."/>
            <person name="Ng W.-L."/>
            <person name="Kazmierczak K.M."/>
            <person name="Andrzejewski T.M."/>
            <person name="Davidsen T.M."/>
            <person name="Wayne K.J."/>
            <person name="Tettelin H."/>
            <person name="Glass J.I."/>
            <person name="Rusch D."/>
            <person name="Podicherti R."/>
            <person name="Tsui H.-C.T."/>
            <person name="Winkler M.E."/>
        </authorList>
    </citation>
    <scope>NUCLEOTIDE SEQUENCE</scope>
</reference>
<evidence type="ECO:0000259" key="11">
    <source>
        <dbReference type="Pfam" id="PF22456"/>
    </source>
</evidence>
<proteinExistence type="inferred from homology"/>
<feature type="domain" description="Peptidase M16 C-terminal" evidence="9">
    <location>
        <begin position="198"/>
        <end position="379"/>
    </location>
</feature>
<feature type="domain" description="Peptidase M16 N-terminal" evidence="8">
    <location>
        <begin position="44"/>
        <end position="180"/>
    </location>
</feature>
<dbReference type="GO" id="GO:0004222">
    <property type="term" value="F:metalloendopeptidase activity"/>
    <property type="evidence" value="ECO:0007669"/>
    <property type="project" value="InterPro"/>
</dbReference>
<keyword evidence="6" id="KW-0862">Zinc</keyword>